<protein>
    <recommendedName>
        <fullName evidence="1">MobA/VirD2-like nuclease domain-containing protein</fullName>
    </recommendedName>
</protein>
<dbReference type="Pfam" id="PF03432">
    <property type="entry name" value="Relaxase"/>
    <property type="match status" value="1"/>
</dbReference>
<evidence type="ECO:0000313" key="2">
    <source>
        <dbReference type="EMBL" id="ENZ05162.1"/>
    </source>
</evidence>
<dbReference type="EMBL" id="AGYR01000083">
    <property type="protein sequence ID" value="ENZ05162.1"/>
    <property type="molecule type" value="Genomic_DNA"/>
</dbReference>
<dbReference type="InterPro" id="IPR005094">
    <property type="entry name" value="Endonuclease_MobA/VirD2"/>
</dbReference>
<accession>A0A0E2H1I5</accession>
<dbReference type="AlphaFoldDB" id="A0A0E2H1I5"/>
<evidence type="ECO:0000259" key="1">
    <source>
        <dbReference type="Pfam" id="PF03432"/>
    </source>
</evidence>
<name>A0A0E2H1I5_9FIRM</name>
<dbReference type="RefSeq" id="WP_002595129.1">
    <property type="nucleotide sequence ID" value="NZ_KB851004.1"/>
</dbReference>
<feature type="domain" description="MobA/VirD2-like nuclease" evidence="1">
    <location>
        <begin position="45"/>
        <end position="161"/>
    </location>
</feature>
<dbReference type="Proteomes" id="UP000013085">
    <property type="component" value="Unassembled WGS sequence"/>
</dbReference>
<sequence>MLISKAGKGRYCKKTDMDSVVRYIVRQRSNETRKEDLIAWGALGAPEWRDAEGITEAFGLVQQLHTRRGKFGRYIDHEIYEFSLFTALDVQQKGQDMNALARTMAAIYYNEGYQVAYAVHKGDGCLKGPYIHFAVNTVNYNTGAKRHDYKREIEIKGKKMDRIVELKLREKFRPKW</sequence>
<dbReference type="HOGENOM" id="CLU_1522611_0_0_9"/>
<organism evidence="2 3">
    <name type="scientific">[Clostridium] clostridioforme 90A8</name>
    <dbReference type="NCBI Taxonomy" id="999408"/>
    <lineage>
        <taxon>Bacteria</taxon>
        <taxon>Bacillati</taxon>
        <taxon>Bacillota</taxon>
        <taxon>Clostridia</taxon>
        <taxon>Lachnospirales</taxon>
        <taxon>Lachnospiraceae</taxon>
        <taxon>Enterocloster</taxon>
    </lineage>
</organism>
<dbReference type="PATRIC" id="fig|999408.3.peg.6150"/>
<gene>
    <name evidence="2" type="ORF">HMPREF1090_05745</name>
</gene>
<evidence type="ECO:0000313" key="3">
    <source>
        <dbReference type="Proteomes" id="UP000013085"/>
    </source>
</evidence>
<comment type="caution">
    <text evidence="2">The sequence shown here is derived from an EMBL/GenBank/DDBJ whole genome shotgun (WGS) entry which is preliminary data.</text>
</comment>
<reference evidence="2 3" key="1">
    <citation type="submission" date="2013-01" db="EMBL/GenBank/DDBJ databases">
        <title>The Genome Sequence of Clostridium clostridioforme 90A8.</title>
        <authorList>
            <consortium name="The Broad Institute Genome Sequencing Platform"/>
            <person name="Earl A."/>
            <person name="Ward D."/>
            <person name="Feldgarden M."/>
            <person name="Gevers D."/>
            <person name="Courvalin P."/>
            <person name="Lambert T."/>
            <person name="Walker B."/>
            <person name="Young S.K."/>
            <person name="Zeng Q."/>
            <person name="Gargeya S."/>
            <person name="Fitzgerald M."/>
            <person name="Haas B."/>
            <person name="Abouelleil A."/>
            <person name="Alvarado L."/>
            <person name="Arachchi H.M."/>
            <person name="Berlin A.M."/>
            <person name="Chapman S.B."/>
            <person name="Dewar J."/>
            <person name="Goldberg J."/>
            <person name="Griggs A."/>
            <person name="Gujja S."/>
            <person name="Hansen M."/>
            <person name="Howarth C."/>
            <person name="Imamovic A."/>
            <person name="Larimer J."/>
            <person name="McCowan C."/>
            <person name="Murphy C."/>
            <person name="Neiman D."/>
            <person name="Pearson M."/>
            <person name="Priest M."/>
            <person name="Roberts A."/>
            <person name="Saif S."/>
            <person name="Shea T."/>
            <person name="Sisk P."/>
            <person name="Sykes S."/>
            <person name="Wortman J."/>
            <person name="Nusbaum C."/>
            <person name="Birren B."/>
        </authorList>
    </citation>
    <scope>NUCLEOTIDE SEQUENCE [LARGE SCALE GENOMIC DNA]</scope>
    <source>
        <strain evidence="2 3">90A8</strain>
    </source>
</reference>
<proteinExistence type="predicted"/>